<dbReference type="GO" id="GO:0006631">
    <property type="term" value="P:fatty acid metabolic process"/>
    <property type="evidence" value="ECO:0007669"/>
    <property type="project" value="TreeGrafter"/>
</dbReference>
<dbReference type="STRING" id="121292.AU252_00755"/>
<protein>
    <submittedName>
        <fullName evidence="5">AMP-dependent synthetase</fullName>
    </submittedName>
</protein>
<dbReference type="PANTHER" id="PTHR43201:SF5">
    <property type="entry name" value="MEDIUM-CHAIN ACYL-COA LIGASE ACSF2, MITOCHONDRIAL"/>
    <property type="match status" value="1"/>
</dbReference>
<evidence type="ECO:0000256" key="2">
    <source>
        <dbReference type="ARBA" id="ARBA00022598"/>
    </source>
</evidence>
<dbReference type="Gene3D" id="3.30.300.30">
    <property type="match status" value="1"/>
</dbReference>
<sequence>MTTSQRLSPINSIPSGLVANLVRRSCIGDLPTRGAEHFGSRAALVDGDTTITYRELEDYANSVARGLLATGLARGDRLAIAASNSWQFVVTFLACAKTGIVCMPINYSLSAEEIEFQLSDASVGTVVVADEHLRKIAQASARMLVPAQIVVIGLDEGRSKAGGAVPWETLLEHNSAPVEVIVEDTDPLHCLYTSGTTSSPKGVLASHSSVLIATLSNTIQMRHQRDTAGSVMPIVLPMFHCAGLDGSLLPLLATGGTALLYRSFDPDLIAGAIARFEVTHLILLPVMWEALLEIVRQQGTVTESVRLGIYSMAYMTLDRVDALRAAFPNADIVMASGQTETIPANELQWPGHQRTKHGAWGSPAITTDVRIMDKNGVLVDRGVEGEIVCRTPQLMIGYWNNADANSAAFAHGWFHSGDIGYIDDEGVVWFTDRLKDIVKSGGENVSSREVEEVILAHPSVRECAVVGRPHERWGEAVTAIIVVEEGLEVSESDIVGFCKEHLAGYKVPKEVVPVESLPRTATGKIEKHKLRTR</sequence>
<dbReference type="Pfam" id="PF00501">
    <property type="entry name" value="AMP-binding"/>
    <property type="match status" value="1"/>
</dbReference>
<dbReference type="FunFam" id="3.30.300.30:FF:000008">
    <property type="entry name" value="2,3-dihydroxybenzoate-AMP ligase"/>
    <property type="match status" value="1"/>
</dbReference>
<evidence type="ECO:0000259" key="3">
    <source>
        <dbReference type="Pfam" id="PF00501"/>
    </source>
</evidence>
<dbReference type="InterPro" id="IPR025110">
    <property type="entry name" value="AMP-bd_C"/>
</dbReference>
<dbReference type="InterPro" id="IPR042099">
    <property type="entry name" value="ANL_N_sf"/>
</dbReference>
<dbReference type="Pfam" id="PF13193">
    <property type="entry name" value="AMP-binding_C"/>
    <property type="match status" value="1"/>
</dbReference>
<dbReference type="Proteomes" id="UP000065151">
    <property type="component" value="Chromosome"/>
</dbReference>
<organism evidence="5">
    <name type="scientific">Pseudarthrobacter sulfonivorans</name>
    <dbReference type="NCBI Taxonomy" id="121292"/>
    <lineage>
        <taxon>Bacteria</taxon>
        <taxon>Bacillati</taxon>
        <taxon>Actinomycetota</taxon>
        <taxon>Actinomycetes</taxon>
        <taxon>Micrococcales</taxon>
        <taxon>Micrococcaceae</taxon>
        <taxon>Pseudarthrobacter</taxon>
    </lineage>
</organism>
<dbReference type="InterPro" id="IPR000873">
    <property type="entry name" value="AMP-dep_synth/lig_dom"/>
</dbReference>
<dbReference type="GO" id="GO:0031956">
    <property type="term" value="F:medium-chain fatty acid-CoA ligase activity"/>
    <property type="evidence" value="ECO:0007669"/>
    <property type="project" value="TreeGrafter"/>
</dbReference>
<feature type="domain" description="AMP-dependent synthetase/ligase" evidence="3">
    <location>
        <begin position="34"/>
        <end position="399"/>
    </location>
</feature>
<evidence type="ECO:0000256" key="1">
    <source>
        <dbReference type="ARBA" id="ARBA00006432"/>
    </source>
</evidence>
<dbReference type="PANTHER" id="PTHR43201">
    <property type="entry name" value="ACYL-COA SYNTHETASE"/>
    <property type="match status" value="1"/>
</dbReference>
<name>A0A0U2XIV3_9MICC</name>
<dbReference type="KEGG" id="psul:AU252_00755"/>
<evidence type="ECO:0000259" key="4">
    <source>
        <dbReference type="Pfam" id="PF13193"/>
    </source>
</evidence>
<feature type="domain" description="AMP-binding enzyme C-terminal" evidence="4">
    <location>
        <begin position="449"/>
        <end position="524"/>
    </location>
</feature>
<keyword evidence="2" id="KW-0436">Ligase</keyword>
<reference evidence="5 6" key="1">
    <citation type="submission" date="2015-12" db="EMBL/GenBank/DDBJ databases">
        <authorList>
            <person name="Shamseldin A."/>
            <person name="Moawad H."/>
            <person name="Abd El-Rahim W.M."/>
            <person name="Sadowsky M.J."/>
        </authorList>
    </citation>
    <scope>NUCLEOTIDE SEQUENCE [LARGE SCALE GENOMIC DNA]</scope>
    <source>
        <strain evidence="5 6">Ar51</strain>
    </source>
</reference>
<evidence type="ECO:0000313" key="6">
    <source>
        <dbReference type="Proteomes" id="UP000065151"/>
    </source>
</evidence>
<comment type="similarity">
    <text evidence="1">Belongs to the ATP-dependent AMP-binding enzyme family.</text>
</comment>
<proteinExistence type="inferred from homology"/>
<gene>
    <name evidence="5" type="ORF">AU252_00755</name>
</gene>
<dbReference type="SUPFAM" id="SSF56801">
    <property type="entry name" value="Acetyl-CoA synthetase-like"/>
    <property type="match status" value="1"/>
</dbReference>
<accession>A0A0U2XIV3</accession>
<dbReference type="InterPro" id="IPR045851">
    <property type="entry name" value="AMP-bd_C_sf"/>
</dbReference>
<dbReference type="EMBL" id="CP013747">
    <property type="protein sequence ID" value="ALV43682.1"/>
    <property type="molecule type" value="Genomic_DNA"/>
</dbReference>
<dbReference type="Gene3D" id="3.40.50.12780">
    <property type="entry name" value="N-terminal domain of ligase-like"/>
    <property type="match status" value="1"/>
</dbReference>
<evidence type="ECO:0000313" key="5">
    <source>
        <dbReference type="EMBL" id="ALV43682.1"/>
    </source>
</evidence>
<dbReference type="AlphaFoldDB" id="A0A0U2XIV3"/>